<protein>
    <submittedName>
        <fullName evidence="2">Uncharacterized protein</fullName>
    </submittedName>
</protein>
<organism evidence="2 3">
    <name type="scientific">Liparis tanakae</name>
    <name type="common">Tanaka's snailfish</name>
    <dbReference type="NCBI Taxonomy" id="230148"/>
    <lineage>
        <taxon>Eukaryota</taxon>
        <taxon>Metazoa</taxon>
        <taxon>Chordata</taxon>
        <taxon>Craniata</taxon>
        <taxon>Vertebrata</taxon>
        <taxon>Euteleostomi</taxon>
        <taxon>Actinopterygii</taxon>
        <taxon>Neopterygii</taxon>
        <taxon>Teleostei</taxon>
        <taxon>Neoteleostei</taxon>
        <taxon>Acanthomorphata</taxon>
        <taxon>Eupercaria</taxon>
        <taxon>Perciformes</taxon>
        <taxon>Cottioidei</taxon>
        <taxon>Cottales</taxon>
        <taxon>Liparidae</taxon>
        <taxon>Liparis</taxon>
    </lineage>
</organism>
<name>A0A4Z2H0C6_9TELE</name>
<evidence type="ECO:0000313" key="3">
    <source>
        <dbReference type="Proteomes" id="UP000314294"/>
    </source>
</evidence>
<dbReference type="Proteomes" id="UP000314294">
    <property type="component" value="Unassembled WGS sequence"/>
</dbReference>
<evidence type="ECO:0000313" key="2">
    <source>
        <dbReference type="EMBL" id="TNN58815.1"/>
    </source>
</evidence>
<gene>
    <name evidence="2" type="ORF">EYF80_030964</name>
</gene>
<comment type="caution">
    <text evidence="2">The sequence shown here is derived from an EMBL/GenBank/DDBJ whole genome shotgun (WGS) entry which is preliminary data.</text>
</comment>
<dbReference type="AlphaFoldDB" id="A0A4Z2H0C6"/>
<feature type="region of interest" description="Disordered" evidence="1">
    <location>
        <begin position="1"/>
        <end position="76"/>
    </location>
</feature>
<feature type="compositionally biased region" description="Basic and acidic residues" evidence="1">
    <location>
        <begin position="37"/>
        <end position="54"/>
    </location>
</feature>
<accession>A0A4Z2H0C6</accession>
<evidence type="ECO:0000256" key="1">
    <source>
        <dbReference type="SAM" id="MobiDB-lite"/>
    </source>
</evidence>
<keyword evidence="3" id="KW-1185">Reference proteome</keyword>
<reference evidence="2 3" key="1">
    <citation type="submission" date="2019-03" db="EMBL/GenBank/DDBJ databases">
        <title>First draft genome of Liparis tanakae, snailfish: a comprehensive survey of snailfish specific genes.</title>
        <authorList>
            <person name="Kim W."/>
            <person name="Song I."/>
            <person name="Jeong J.-H."/>
            <person name="Kim D."/>
            <person name="Kim S."/>
            <person name="Ryu S."/>
            <person name="Song J.Y."/>
            <person name="Lee S.K."/>
        </authorList>
    </citation>
    <scope>NUCLEOTIDE SEQUENCE [LARGE SCALE GENOMIC DNA]</scope>
    <source>
        <tissue evidence="2">Muscle</tissue>
    </source>
</reference>
<sequence>MSASGGVHKSEFLFGGVGGNKRPFDGGAAAGRSRSPRSREKKDVFREDGRHLPETPDLTPPRPVRRCVQGTWETEI</sequence>
<dbReference type="EMBL" id="SRLO01000370">
    <property type="protein sequence ID" value="TNN58815.1"/>
    <property type="molecule type" value="Genomic_DNA"/>
</dbReference>
<proteinExistence type="predicted"/>